<dbReference type="EMBL" id="AP035787">
    <property type="protein sequence ID" value="BFO76192.1"/>
    <property type="molecule type" value="Genomic_DNA"/>
</dbReference>
<name>A0AB33JDE0_9BACT</name>
<gene>
    <name evidence="1" type="ORF">GTC17259_12420</name>
</gene>
<reference evidence="1" key="1">
    <citation type="submission" date="2024-07" db="EMBL/GenBank/DDBJ databases">
        <title>Complete genome sequence of Prevotella sp. YM-2024 GTC17259.</title>
        <authorList>
            <person name="Hayashi M."/>
            <person name="Muto Y."/>
            <person name="Tanaka K."/>
            <person name="Niwa H."/>
        </authorList>
    </citation>
    <scope>NUCLEOTIDE SEQUENCE</scope>
    <source>
        <strain evidence="1">GTC17259</strain>
    </source>
</reference>
<protein>
    <recommendedName>
        <fullName evidence="2">SIR2-like domain-containing protein</fullName>
    </recommendedName>
</protein>
<accession>A0AB33JDE0</accession>
<sequence length="437" mass="50763">MTVIVLGAGVDATEGIGMPLTNELIPKINEFIQTEEGANIERKLRSMLPSLRFHFDKFIKNTIDRIAQDFGREINSIRENVQEELRNNGRLSEEDQKMGRLVVAIMDKVSSLRSGAVLDEETAQLIEELFGQTIRIDDETIVDFSKLVYTDTFKSVMRQIMERSLSYPNNVILKHVYHNLLDIEEILVKYFVGFYTGNIGSIKTYIYISWMLWSFMKVKEKEIYLTHTDNLCNNLPIYSQIPANWKIITFNYSSFAHFFAARNHEKALYFHGNLMTHVDVYNKTELPINDSDYKDLNILSFFDEQLAPNLSFDDNNRKYMIPEFLPPMKIKPVLSRGFIKTWFEAEQAIKDADKIIIVGYSFNHADEHFNGILRECRDKTVFIIDPDIEKVIKRIEAIYYYVPSTYNTINIQGHPAKKHGQVTLINAEAHEINIQEL</sequence>
<evidence type="ECO:0000313" key="1">
    <source>
        <dbReference type="EMBL" id="BFO76192.1"/>
    </source>
</evidence>
<organism evidence="1">
    <name type="scientific">Prevotella sp. GTC17259</name>
    <dbReference type="NCBI Taxonomy" id="3236795"/>
    <lineage>
        <taxon>Bacteria</taxon>
        <taxon>Pseudomonadati</taxon>
        <taxon>Bacteroidota</taxon>
        <taxon>Bacteroidia</taxon>
        <taxon>Bacteroidales</taxon>
        <taxon>Prevotellaceae</taxon>
        <taxon>Prevotella</taxon>
    </lineage>
</organism>
<evidence type="ECO:0008006" key="2">
    <source>
        <dbReference type="Google" id="ProtNLM"/>
    </source>
</evidence>
<proteinExistence type="predicted"/>
<dbReference type="AlphaFoldDB" id="A0AB33JDE0"/>